<dbReference type="AlphaFoldDB" id="A0A1I0FWN2"/>
<proteinExistence type="predicted"/>
<dbReference type="PANTHER" id="PTHR30531">
    <property type="entry name" value="FLAGELLAR BIOSYNTHETIC PROTEIN FLHB"/>
    <property type="match status" value="1"/>
</dbReference>
<gene>
    <name evidence="2" type="ORF">SAMN04487771_102822</name>
</gene>
<dbReference type="GO" id="GO:0005886">
    <property type="term" value="C:plasma membrane"/>
    <property type="evidence" value="ECO:0007669"/>
    <property type="project" value="TreeGrafter"/>
</dbReference>
<accession>A0A1I0FWN2</accession>
<dbReference type="InterPro" id="IPR029025">
    <property type="entry name" value="T3SS_substrate_exporter_C"/>
</dbReference>
<dbReference type="GO" id="GO:0009306">
    <property type="term" value="P:protein secretion"/>
    <property type="evidence" value="ECO:0007669"/>
    <property type="project" value="InterPro"/>
</dbReference>
<dbReference type="SUPFAM" id="SSF160544">
    <property type="entry name" value="EscU C-terminal domain-like"/>
    <property type="match status" value="1"/>
</dbReference>
<evidence type="ECO:0000313" key="3">
    <source>
        <dbReference type="Proteomes" id="UP000199820"/>
    </source>
</evidence>
<feature type="region of interest" description="Disordered" evidence="1">
    <location>
        <begin position="138"/>
        <end position="157"/>
    </location>
</feature>
<sequence>MSQFESVQKQRAAALKYDPEKNGAPVIVASGMGYTAERITEAAMRAGVPVYEDDSLASLLTQLKMGAEIPRELFQAIVEIYVYFLGFGASKDANGNPVKAETAENAENGGVAGENGFASVGTALAEGQILAEQAAAKGNERAMRTGDRPVNPAKSGLSSEEAAVEIAAAAAASVIQKVPAERNEKKEKEPSEVAWKPQRYRADGTKVEDGGR</sequence>
<dbReference type="EMBL" id="FOIL01000028">
    <property type="protein sequence ID" value="SET62092.1"/>
    <property type="molecule type" value="Genomic_DNA"/>
</dbReference>
<dbReference type="eggNOG" id="COG2257">
    <property type="taxonomic scope" value="Bacteria"/>
</dbReference>
<dbReference type="Pfam" id="PF01312">
    <property type="entry name" value="Bac_export_2"/>
    <property type="match status" value="1"/>
</dbReference>
<dbReference type="PANTHER" id="PTHR30531:SF12">
    <property type="entry name" value="FLAGELLAR BIOSYNTHETIC PROTEIN FLHB"/>
    <property type="match status" value="1"/>
</dbReference>
<dbReference type="Gene3D" id="3.40.1690.10">
    <property type="entry name" value="secretion proteins EscU"/>
    <property type="match status" value="1"/>
</dbReference>
<dbReference type="Proteomes" id="UP000199820">
    <property type="component" value="Unassembled WGS sequence"/>
</dbReference>
<organism evidence="2 3">
    <name type="scientific">[Clostridium] aminophilum</name>
    <dbReference type="NCBI Taxonomy" id="1526"/>
    <lineage>
        <taxon>Bacteria</taxon>
        <taxon>Bacillati</taxon>
        <taxon>Bacillota</taxon>
        <taxon>Clostridia</taxon>
        <taxon>Lachnospirales</taxon>
        <taxon>Lachnospiraceae</taxon>
    </lineage>
</organism>
<dbReference type="InterPro" id="IPR006135">
    <property type="entry name" value="T3SS_substrate_exporter"/>
</dbReference>
<feature type="compositionally biased region" description="Basic and acidic residues" evidence="1">
    <location>
        <begin position="180"/>
        <end position="191"/>
    </location>
</feature>
<protein>
    <submittedName>
        <fullName evidence="2">FlhB C-terminus-related protein</fullName>
    </submittedName>
</protein>
<feature type="region of interest" description="Disordered" evidence="1">
    <location>
        <begin position="180"/>
        <end position="212"/>
    </location>
</feature>
<evidence type="ECO:0000313" key="2">
    <source>
        <dbReference type="EMBL" id="SET62092.1"/>
    </source>
</evidence>
<evidence type="ECO:0000256" key="1">
    <source>
        <dbReference type="SAM" id="MobiDB-lite"/>
    </source>
</evidence>
<dbReference type="STRING" id="1526.SAMN02910262_02176"/>
<keyword evidence="3" id="KW-1185">Reference proteome</keyword>
<reference evidence="2 3" key="1">
    <citation type="submission" date="2016-10" db="EMBL/GenBank/DDBJ databases">
        <authorList>
            <person name="de Groot N.N."/>
        </authorList>
    </citation>
    <scope>NUCLEOTIDE SEQUENCE [LARGE SCALE GENOMIC DNA]</scope>
    <source>
        <strain evidence="2 3">KH1P1</strain>
    </source>
</reference>
<feature type="compositionally biased region" description="Basic and acidic residues" evidence="1">
    <location>
        <begin position="138"/>
        <end position="147"/>
    </location>
</feature>
<feature type="compositionally biased region" description="Basic and acidic residues" evidence="1">
    <location>
        <begin position="200"/>
        <end position="212"/>
    </location>
</feature>
<name>A0A1I0FWN2_9FIRM</name>